<dbReference type="GO" id="GO:0016740">
    <property type="term" value="F:transferase activity"/>
    <property type="evidence" value="ECO:0007669"/>
    <property type="project" value="UniProtKB-KW"/>
</dbReference>
<feature type="domain" description="Carbamoyltransferase C-terminal" evidence="3">
    <location>
        <begin position="412"/>
        <end position="579"/>
    </location>
</feature>
<sequence>MIVLGLNAFHPDSAAAIVVDGELKAAAEEERFRRVKHWAGFPSEAVRFCLSSVGCKLRDISAIAINSDPKAAQWQRFWFGVRSRPSLALILEKLRTRSNRLSAATFLEEAFPNDKARVRVQPVEHHLAHLASAFYPSPFEQAIAVSVDGFGDFASAAWGVGVNDRIEIARRVYFPHSLGIFYQALTQYLGFWSYGDEYKVMGLAPYGEPSFLDHLKRLAWHKPESGYHLGLRYFRHHRERVAFEFDGGVPRFDSLFSAELEREFGPSRKPDAPLEQHHKDLARSAQALYEEVLFAMLREIHQRYRIDQLVMAGGCAANSVANGKLTGHTPFRDVYIAAASGDAGGAVGAALLAARAAGAERCRPITHGFWGTSYDNDACGTVLEGERETLAEQDCKVSLVADEEGLISRTVDHLIQGHVVGWFHGRMEWGPRALGARSILADPRRADMKDILNQKIKRRESFRPFAPSVLREHVSAWFEVEADVPFMSHVFPIREEKRAQIPAVTHVDGSGRLQTVRQEENPRYYRLIEVFERRTGVPILLNTSFNENEPVVCKPEEALNCFLRTKMDVLVLENWLIER</sequence>
<evidence type="ECO:0000259" key="3">
    <source>
        <dbReference type="Pfam" id="PF16861"/>
    </source>
</evidence>
<accession>A0A564WDY1</accession>
<dbReference type="InterPro" id="IPR003696">
    <property type="entry name" value="Carbtransf_dom"/>
</dbReference>
<dbReference type="Pfam" id="PF02543">
    <property type="entry name" value="Carbam_trans_N"/>
    <property type="match status" value="1"/>
</dbReference>
<organism evidence="4 5">
    <name type="scientific">Candidatus Defluviicoccus seviourii</name>
    <dbReference type="NCBI Taxonomy" id="2565273"/>
    <lineage>
        <taxon>Bacteria</taxon>
        <taxon>Pseudomonadati</taxon>
        <taxon>Pseudomonadota</taxon>
        <taxon>Alphaproteobacteria</taxon>
        <taxon>Rhodospirillales</taxon>
        <taxon>Rhodospirillaceae</taxon>
        <taxon>Defluviicoccus</taxon>
    </lineage>
</organism>
<dbReference type="InterPro" id="IPR051338">
    <property type="entry name" value="NodU/CmcH_Carbamoyltrnsfr"/>
</dbReference>
<dbReference type="InterPro" id="IPR043129">
    <property type="entry name" value="ATPase_NBD"/>
</dbReference>
<dbReference type="PANTHER" id="PTHR34847">
    <property type="entry name" value="NODULATION PROTEIN U"/>
    <property type="match status" value="1"/>
</dbReference>
<comment type="similarity">
    <text evidence="1">Belongs to the NodU/CmcH family.</text>
</comment>
<dbReference type="CDD" id="cd24098">
    <property type="entry name" value="ASKHA_NBD_TobZ_N"/>
    <property type="match status" value="1"/>
</dbReference>
<dbReference type="Pfam" id="PF16861">
    <property type="entry name" value="Carbam_trans_C"/>
    <property type="match status" value="1"/>
</dbReference>
<feature type="domain" description="Carbamoyltransferase" evidence="2">
    <location>
        <begin position="3"/>
        <end position="351"/>
    </location>
</feature>
<evidence type="ECO:0000256" key="1">
    <source>
        <dbReference type="ARBA" id="ARBA00006129"/>
    </source>
</evidence>
<gene>
    <name evidence="4" type="ORF">DF3PA_200041</name>
</gene>
<reference evidence="4" key="1">
    <citation type="submission" date="2018-11" db="EMBL/GenBank/DDBJ databases">
        <authorList>
            <person name="Onetto C."/>
        </authorList>
    </citation>
    <scope>NUCLEOTIDE SEQUENCE [LARGE SCALE GENOMIC DNA]</scope>
</reference>
<dbReference type="SUPFAM" id="SSF53067">
    <property type="entry name" value="Actin-like ATPase domain"/>
    <property type="match status" value="1"/>
</dbReference>
<dbReference type="InterPro" id="IPR031730">
    <property type="entry name" value="Carbam_trans_C"/>
</dbReference>
<dbReference type="AlphaFoldDB" id="A0A564WDY1"/>
<dbReference type="Proteomes" id="UP000326641">
    <property type="component" value="Unassembled WGS sequence"/>
</dbReference>
<name>A0A564WDY1_9PROT</name>
<keyword evidence="5" id="KW-1185">Reference proteome</keyword>
<dbReference type="Gene3D" id="3.30.420.40">
    <property type="match status" value="2"/>
</dbReference>
<evidence type="ECO:0000313" key="5">
    <source>
        <dbReference type="Proteomes" id="UP000326641"/>
    </source>
</evidence>
<dbReference type="InterPro" id="IPR038152">
    <property type="entry name" value="Carbam_trans_C_sf"/>
</dbReference>
<dbReference type="Gene3D" id="3.90.870.20">
    <property type="entry name" value="Carbamoyltransferase, C-terminal domain"/>
    <property type="match status" value="1"/>
</dbReference>
<dbReference type="PANTHER" id="PTHR34847:SF1">
    <property type="entry name" value="NODULATION PROTEIN U"/>
    <property type="match status" value="1"/>
</dbReference>
<comment type="caution">
    <text evidence="4">The sequence shown here is derived from an EMBL/GenBank/DDBJ whole genome shotgun (WGS) entry which is preliminary data.</text>
</comment>
<protein>
    <submittedName>
        <fullName evidence="4">Carbamoyltransferase</fullName>
    </submittedName>
</protein>
<evidence type="ECO:0000259" key="2">
    <source>
        <dbReference type="Pfam" id="PF02543"/>
    </source>
</evidence>
<evidence type="ECO:0000313" key="4">
    <source>
        <dbReference type="EMBL" id="VUX46359.1"/>
    </source>
</evidence>
<dbReference type="EMBL" id="UXAT02000013">
    <property type="protein sequence ID" value="VUX46359.1"/>
    <property type="molecule type" value="Genomic_DNA"/>
</dbReference>
<proteinExistence type="inferred from homology"/>